<dbReference type="EMBL" id="WRPP01000005">
    <property type="protein sequence ID" value="MVU80490.1"/>
    <property type="molecule type" value="Genomic_DNA"/>
</dbReference>
<sequence length="120" mass="11634">MRSSYLPLIGLVAAASLFGSPAALAATVSAGGAVSSTGNWVMIPVTYTCSPSDGSPSLTATAQNVTNGSSGFGTSPATCDDTLQVAYLSVVGTDDHSGDIVSYTIIGPGGAAASGTLTIS</sequence>
<gene>
    <name evidence="2" type="ORF">GPX89_24980</name>
</gene>
<evidence type="ECO:0008006" key="4">
    <source>
        <dbReference type="Google" id="ProtNLM"/>
    </source>
</evidence>
<feature type="signal peptide" evidence="1">
    <location>
        <begin position="1"/>
        <end position="25"/>
    </location>
</feature>
<comment type="caution">
    <text evidence="2">The sequence shown here is derived from an EMBL/GenBank/DDBJ whole genome shotgun (WGS) entry which is preliminary data.</text>
</comment>
<feature type="chain" id="PRO_5029636613" description="Ig-like domain-containing protein" evidence="1">
    <location>
        <begin position="26"/>
        <end position="120"/>
    </location>
</feature>
<evidence type="ECO:0000313" key="2">
    <source>
        <dbReference type="EMBL" id="MVU80490.1"/>
    </source>
</evidence>
<proteinExistence type="predicted"/>
<evidence type="ECO:0000256" key="1">
    <source>
        <dbReference type="SAM" id="SignalP"/>
    </source>
</evidence>
<dbReference type="AlphaFoldDB" id="A0A7K1V1H3"/>
<keyword evidence="1" id="KW-0732">Signal</keyword>
<name>A0A7K1V1H3_9NOCA</name>
<evidence type="ECO:0000313" key="3">
    <source>
        <dbReference type="Proteomes" id="UP000466794"/>
    </source>
</evidence>
<accession>A0A7K1V1H3</accession>
<organism evidence="2 3">
    <name type="scientific">Nocardia terrae</name>
    <dbReference type="NCBI Taxonomy" id="2675851"/>
    <lineage>
        <taxon>Bacteria</taxon>
        <taxon>Bacillati</taxon>
        <taxon>Actinomycetota</taxon>
        <taxon>Actinomycetes</taxon>
        <taxon>Mycobacteriales</taxon>
        <taxon>Nocardiaceae</taxon>
        <taxon>Nocardia</taxon>
    </lineage>
</organism>
<dbReference type="RefSeq" id="WP_157390121.1">
    <property type="nucleotide sequence ID" value="NZ_WRPP01000005.1"/>
</dbReference>
<reference evidence="2 3" key="1">
    <citation type="submission" date="2019-12" db="EMBL/GenBank/DDBJ databases">
        <title>Nocardia sp. nov. ET3-3 isolated from soil.</title>
        <authorList>
            <person name="Kanchanasin P."/>
            <person name="Tanasupawat S."/>
            <person name="Yuki M."/>
            <person name="Kudo T."/>
        </authorList>
    </citation>
    <scope>NUCLEOTIDE SEQUENCE [LARGE SCALE GENOMIC DNA]</scope>
    <source>
        <strain evidence="2 3">ET3-3</strain>
    </source>
</reference>
<keyword evidence="3" id="KW-1185">Reference proteome</keyword>
<protein>
    <recommendedName>
        <fullName evidence="4">Ig-like domain-containing protein</fullName>
    </recommendedName>
</protein>
<dbReference type="Proteomes" id="UP000466794">
    <property type="component" value="Unassembled WGS sequence"/>
</dbReference>